<keyword evidence="7" id="KW-0997">Cell inner membrane</keyword>
<dbReference type="GO" id="GO:0071555">
    <property type="term" value="P:cell wall organization"/>
    <property type="evidence" value="ECO:0007669"/>
    <property type="project" value="UniProtKB-KW"/>
</dbReference>
<comment type="caution">
    <text evidence="8">The sequence shown here is derived from an EMBL/GenBank/DDBJ whole genome shotgun (WGS) entry which is preliminary data.</text>
</comment>
<comment type="similarity">
    <text evidence="7">Belongs to the transglycosylase MltG family.</text>
</comment>
<dbReference type="EMBL" id="QOPC01000001">
    <property type="protein sequence ID" value="RCL39673.1"/>
    <property type="molecule type" value="Genomic_DNA"/>
</dbReference>
<evidence type="ECO:0000256" key="5">
    <source>
        <dbReference type="ARBA" id="ARBA00023239"/>
    </source>
</evidence>
<dbReference type="InterPro" id="IPR003770">
    <property type="entry name" value="MLTG-like"/>
</dbReference>
<protein>
    <recommendedName>
        <fullName evidence="7">Endolytic murein transglycosylase</fullName>
        <ecNumber evidence="7">4.2.2.29</ecNumber>
    </recommendedName>
    <alternativeName>
        <fullName evidence="7">Peptidoglycan lytic transglycosylase</fullName>
    </alternativeName>
    <alternativeName>
        <fullName evidence="7">Peptidoglycan polymerization terminase</fullName>
    </alternativeName>
</protein>
<accession>A0A368BQV7</accession>
<keyword evidence="3 7" id="KW-1133">Transmembrane helix</keyword>
<keyword evidence="6 7" id="KW-0961">Cell wall biogenesis/degradation</keyword>
<keyword evidence="5 7" id="KW-0456">Lyase</keyword>
<comment type="function">
    <text evidence="7">Functions as a peptidoglycan terminase that cleaves nascent peptidoglycan strands endolytically to terminate their elongation.</text>
</comment>
<evidence type="ECO:0000256" key="6">
    <source>
        <dbReference type="ARBA" id="ARBA00023316"/>
    </source>
</evidence>
<evidence type="ECO:0000256" key="2">
    <source>
        <dbReference type="ARBA" id="ARBA00022692"/>
    </source>
</evidence>
<gene>
    <name evidence="7 8" type="primary">mltG</name>
    <name evidence="8" type="ORF">DBW98_00280</name>
</gene>
<evidence type="ECO:0000256" key="1">
    <source>
        <dbReference type="ARBA" id="ARBA00022475"/>
    </source>
</evidence>
<dbReference type="AlphaFoldDB" id="A0A368BQV7"/>
<reference evidence="8 9" key="1">
    <citation type="journal article" date="2018" name="Microbiome">
        <title>Fine metagenomic profile of the Mediterranean stratified and mixed water columns revealed by assembly and recruitment.</title>
        <authorList>
            <person name="Haro-Moreno J.M."/>
            <person name="Lopez-Perez M."/>
            <person name="De La Torre J.R."/>
            <person name="Picazo A."/>
            <person name="Camacho A."/>
            <person name="Rodriguez-Valera F."/>
        </authorList>
    </citation>
    <scope>NUCLEOTIDE SEQUENCE [LARGE SCALE GENOMIC DNA]</scope>
    <source>
        <strain evidence="8">MED-G84</strain>
    </source>
</reference>
<dbReference type="GO" id="GO:0005886">
    <property type="term" value="C:plasma membrane"/>
    <property type="evidence" value="ECO:0007669"/>
    <property type="project" value="UniProtKB-SubCell"/>
</dbReference>
<sequence>MILLDLEELTQHLSSKKSKFLIFSLGLFVFGIALLGSSESFTHSKVSNNLSNYTVTSGKSFNSILNEFSLNPIQIALLKIFLKRNSLSIAQAGHYDLTNKSWRDFLLSIANGDVVIFKLNIPAGKNLYEIKKIISDSRLNNDCDDFECLDDRFKFLEGTLKPDTYFYKDLSSAANILKKSQDEFFKLASTLWSNKNTVLPLKNLSEAIILASIVEKEAGNDSEKPIIAGVFLHRISIGMRLQADPTIIYGLLPDFNGNITKANLKDKNNPYNTYQISGLPPSPISTISKSSLEAVILGMRNDYLYFVAKGDGTHKFSKTYNEHLEAVKKYQLK</sequence>
<comment type="subcellular location">
    <subcellularLocation>
        <location evidence="7">Cell inner membrane</location>
        <topology evidence="7">Single-pass membrane protein</topology>
    </subcellularLocation>
</comment>
<dbReference type="EC" id="4.2.2.29" evidence="7"/>
<evidence type="ECO:0000256" key="7">
    <source>
        <dbReference type="HAMAP-Rule" id="MF_02065"/>
    </source>
</evidence>
<dbReference type="Gene3D" id="3.30.160.60">
    <property type="entry name" value="Classic Zinc Finger"/>
    <property type="match status" value="1"/>
</dbReference>
<dbReference type="PANTHER" id="PTHR30518:SF2">
    <property type="entry name" value="ENDOLYTIC MUREIN TRANSGLYCOSYLASE"/>
    <property type="match status" value="1"/>
</dbReference>
<dbReference type="CDD" id="cd08010">
    <property type="entry name" value="MltG_like"/>
    <property type="match status" value="1"/>
</dbReference>
<proteinExistence type="inferred from homology"/>
<evidence type="ECO:0000313" key="8">
    <source>
        <dbReference type="EMBL" id="RCL39673.1"/>
    </source>
</evidence>
<evidence type="ECO:0000256" key="4">
    <source>
        <dbReference type="ARBA" id="ARBA00023136"/>
    </source>
</evidence>
<dbReference type="GO" id="GO:0008932">
    <property type="term" value="F:lytic endotransglycosylase activity"/>
    <property type="evidence" value="ECO:0007669"/>
    <property type="project" value="UniProtKB-UniRule"/>
</dbReference>
<comment type="catalytic activity">
    <reaction evidence="7">
        <text>a peptidoglycan chain = a peptidoglycan chain with N-acetyl-1,6-anhydromuramyl-[peptide] at the reducing end + a peptidoglycan chain with N-acetylglucosamine at the non-reducing end.</text>
        <dbReference type="EC" id="4.2.2.29"/>
    </reaction>
</comment>
<feature type="site" description="Important for catalytic activity" evidence="7">
    <location>
        <position position="217"/>
    </location>
</feature>
<dbReference type="HAMAP" id="MF_02065">
    <property type="entry name" value="MltG"/>
    <property type="match status" value="1"/>
</dbReference>
<dbReference type="Pfam" id="PF02618">
    <property type="entry name" value="YceG"/>
    <property type="match status" value="1"/>
</dbReference>
<evidence type="ECO:0000313" key="9">
    <source>
        <dbReference type="Proteomes" id="UP000253032"/>
    </source>
</evidence>
<dbReference type="NCBIfam" id="TIGR00247">
    <property type="entry name" value="endolytic transglycosylase MltG"/>
    <property type="match status" value="1"/>
</dbReference>
<dbReference type="Proteomes" id="UP000253032">
    <property type="component" value="Unassembled WGS sequence"/>
</dbReference>
<dbReference type="GO" id="GO:0009252">
    <property type="term" value="P:peptidoglycan biosynthetic process"/>
    <property type="evidence" value="ECO:0007669"/>
    <property type="project" value="UniProtKB-UniRule"/>
</dbReference>
<keyword evidence="2 7" id="KW-0812">Transmembrane</keyword>
<evidence type="ECO:0000256" key="3">
    <source>
        <dbReference type="ARBA" id="ARBA00022989"/>
    </source>
</evidence>
<organism evidence="8 9">
    <name type="scientific">SAR86 cluster bacterium</name>
    <dbReference type="NCBI Taxonomy" id="2030880"/>
    <lineage>
        <taxon>Bacteria</taxon>
        <taxon>Pseudomonadati</taxon>
        <taxon>Pseudomonadota</taxon>
        <taxon>Gammaproteobacteria</taxon>
        <taxon>SAR86 cluster</taxon>
    </lineage>
</organism>
<dbReference type="PANTHER" id="PTHR30518">
    <property type="entry name" value="ENDOLYTIC MUREIN TRANSGLYCOSYLASE"/>
    <property type="match status" value="1"/>
</dbReference>
<name>A0A368BQV7_9GAMM</name>
<keyword evidence="1 7" id="KW-1003">Cell membrane</keyword>
<feature type="transmembrane region" description="Helical" evidence="7">
    <location>
        <begin position="20"/>
        <end position="38"/>
    </location>
</feature>
<keyword evidence="4 7" id="KW-0472">Membrane</keyword>